<organism evidence="3 4">
    <name type="scientific">Gallibacterium genomosp. 2</name>
    <dbReference type="NCBI Taxonomy" id="155517"/>
    <lineage>
        <taxon>Bacteria</taxon>
        <taxon>Pseudomonadati</taxon>
        <taxon>Pseudomonadota</taxon>
        <taxon>Gammaproteobacteria</taxon>
        <taxon>Pasteurellales</taxon>
        <taxon>Pasteurellaceae</taxon>
        <taxon>Gallibacterium</taxon>
    </lineage>
</organism>
<reference evidence="3 4" key="1">
    <citation type="submission" date="2014-08" db="EMBL/GenBank/DDBJ databases">
        <title>Chaperone-usher fimbriae in a diverse selection of Gallibacterium genomes.</title>
        <authorList>
            <person name="Kudirkiene E."/>
            <person name="Bager R.J."/>
            <person name="Johnson T.J."/>
            <person name="Bojesen A.M."/>
        </authorList>
    </citation>
    <scope>NUCLEOTIDE SEQUENCE [LARGE SCALE GENOMIC DNA]</scope>
    <source>
        <strain evidence="3 4">CCM5976</strain>
    </source>
</reference>
<evidence type="ECO:0000256" key="1">
    <source>
        <dbReference type="SAM" id="Coils"/>
    </source>
</evidence>
<proteinExistence type="predicted"/>
<evidence type="ECO:0000313" key="3">
    <source>
        <dbReference type="EMBL" id="KGQ32322.1"/>
    </source>
</evidence>
<dbReference type="AlphaFoldDB" id="A0A0A2XMW6"/>
<keyword evidence="2" id="KW-0472">Membrane</keyword>
<dbReference type="RefSeq" id="WP_039082591.1">
    <property type="nucleotide sequence ID" value="NZ_JPXY01000024.1"/>
</dbReference>
<feature type="coiled-coil region" evidence="1">
    <location>
        <begin position="55"/>
        <end position="104"/>
    </location>
</feature>
<dbReference type="Proteomes" id="UP000030418">
    <property type="component" value="Unassembled WGS sequence"/>
</dbReference>
<keyword evidence="4" id="KW-1185">Reference proteome</keyword>
<protein>
    <recommendedName>
        <fullName evidence="5">DUF1640 domain-containing protein</fullName>
    </recommendedName>
</protein>
<accession>A0A0A2XMW6</accession>
<evidence type="ECO:0000256" key="2">
    <source>
        <dbReference type="SAM" id="Phobius"/>
    </source>
</evidence>
<keyword evidence="2" id="KW-0812">Transmembrane</keyword>
<dbReference type="EMBL" id="JPXY01000024">
    <property type="protein sequence ID" value="KGQ32322.1"/>
    <property type="molecule type" value="Genomic_DNA"/>
</dbReference>
<evidence type="ECO:0008006" key="5">
    <source>
        <dbReference type="Google" id="ProtNLM"/>
    </source>
</evidence>
<evidence type="ECO:0000313" key="4">
    <source>
        <dbReference type="Proteomes" id="UP000030418"/>
    </source>
</evidence>
<sequence>MKDLKIFNIRSNEAENYLLLVASFGKIGLSPELSIELAQNLRKVIMDSQKDLVTRQEFQQAHQELKDEIQAVRTELKSEIQEVRTELKSEIQELRVEIKEVKTDFYKAINRLTFAIITFVVAIVGALLTYISLAN</sequence>
<feature type="transmembrane region" description="Helical" evidence="2">
    <location>
        <begin position="112"/>
        <end position="133"/>
    </location>
</feature>
<gene>
    <name evidence="3" type="ORF">P375_05875</name>
</gene>
<name>A0A0A2XMW6_9PAST</name>
<comment type="caution">
    <text evidence="3">The sequence shown here is derived from an EMBL/GenBank/DDBJ whole genome shotgun (WGS) entry which is preliminary data.</text>
</comment>
<keyword evidence="2" id="KW-1133">Transmembrane helix</keyword>
<dbReference type="SUPFAM" id="SSF47162">
    <property type="entry name" value="Apolipoprotein"/>
    <property type="match status" value="1"/>
</dbReference>
<keyword evidence="1" id="KW-0175">Coiled coil</keyword>
<dbReference type="Gene3D" id="6.10.250.2700">
    <property type="match status" value="1"/>
</dbReference>